<reference evidence="2 3" key="1">
    <citation type="journal article" date="2024" name="J Genomics">
        <title>Draft genome sequencing and assembly of Favolaschia claudopus CIRM-BRFM 2984 isolated from oak limbs.</title>
        <authorList>
            <person name="Navarro D."/>
            <person name="Drula E."/>
            <person name="Chaduli D."/>
            <person name="Cazenave R."/>
            <person name="Ahrendt S."/>
            <person name="Wang J."/>
            <person name="Lipzen A."/>
            <person name="Daum C."/>
            <person name="Barry K."/>
            <person name="Grigoriev I.V."/>
            <person name="Favel A."/>
            <person name="Rosso M.N."/>
            <person name="Martin F."/>
        </authorList>
    </citation>
    <scope>NUCLEOTIDE SEQUENCE [LARGE SCALE GENOMIC DNA]</scope>
    <source>
        <strain evidence="2 3">CIRM-BRFM 2984</strain>
    </source>
</reference>
<dbReference type="GO" id="GO:0016787">
    <property type="term" value="F:hydrolase activity"/>
    <property type="evidence" value="ECO:0007669"/>
    <property type="project" value="UniProtKB-KW"/>
</dbReference>
<keyword evidence="3" id="KW-1185">Reference proteome</keyword>
<feature type="compositionally biased region" description="Basic and acidic residues" evidence="1">
    <location>
        <begin position="34"/>
        <end position="43"/>
    </location>
</feature>
<keyword evidence="2" id="KW-0378">Hydrolase</keyword>
<protein>
    <submittedName>
        <fullName evidence="2">Peptide hydrolase</fullName>
    </submittedName>
</protein>
<dbReference type="Proteomes" id="UP001362999">
    <property type="component" value="Unassembled WGS sequence"/>
</dbReference>
<comment type="caution">
    <text evidence="2">The sequence shown here is derived from an EMBL/GenBank/DDBJ whole genome shotgun (WGS) entry which is preliminary data.</text>
</comment>
<dbReference type="EMBL" id="JAWWNJ010000024">
    <property type="protein sequence ID" value="KAK7031889.1"/>
    <property type="molecule type" value="Genomic_DNA"/>
</dbReference>
<sequence>MIRSRNASSYKALRAQAASKGLSFKEAILANKTKDEEEGKNFEKPVGSMRRIPGRMNSIGGDEPANEEKRSYNEAMVVSLIDIARPAKRRTMQRVLELKEDNRSERSGEWEGNGVWDMQSEQWETQNGDCHEPDQWEELYGAMYKDGETERHTVLVSGCGGPYL</sequence>
<evidence type="ECO:0000313" key="2">
    <source>
        <dbReference type="EMBL" id="KAK7031889.1"/>
    </source>
</evidence>
<evidence type="ECO:0000313" key="3">
    <source>
        <dbReference type="Proteomes" id="UP001362999"/>
    </source>
</evidence>
<proteinExistence type="predicted"/>
<accession>A0AAW0BXL1</accession>
<gene>
    <name evidence="2" type="ORF">R3P38DRAFT_3313819</name>
</gene>
<name>A0AAW0BXL1_9AGAR</name>
<dbReference type="AlphaFoldDB" id="A0AAW0BXL1"/>
<evidence type="ECO:0000256" key="1">
    <source>
        <dbReference type="SAM" id="MobiDB-lite"/>
    </source>
</evidence>
<feature type="region of interest" description="Disordered" evidence="1">
    <location>
        <begin position="34"/>
        <end position="70"/>
    </location>
</feature>
<organism evidence="2 3">
    <name type="scientific">Favolaschia claudopus</name>
    <dbReference type="NCBI Taxonomy" id="2862362"/>
    <lineage>
        <taxon>Eukaryota</taxon>
        <taxon>Fungi</taxon>
        <taxon>Dikarya</taxon>
        <taxon>Basidiomycota</taxon>
        <taxon>Agaricomycotina</taxon>
        <taxon>Agaricomycetes</taxon>
        <taxon>Agaricomycetidae</taxon>
        <taxon>Agaricales</taxon>
        <taxon>Marasmiineae</taxon>
        <taxon>Mycenaceae</taxon>
        <taxon>Favolaschia</taxon>
    </lineage>
</organism>